<dbReference type="CDD" id="cd16922">
    <property type="entry name" value="HATPase_EvgS-ArcB-TorS-like"/>
    <property type="match status" value="1"/>
</dbReference>
<feature type="domain" description="PAC" evidence="22">
    <location>
        <begin position="379"/>
        <end position="432"/>
    </location>
</feature>
<dbReference type="InterPro" id="IPR035965">
    <property type="entry name" value="PAS-like_dom_sf"/>
</dbReference>
<evidence type="ECO:0000256" key="6">
    <source>
        <dbReference type="ARBA" id="ARBA00022553"/>
    </source>
</evidence>
<dbReference type="InterPro" id="IPR011006">
    <property type="entry name" value="CheY-like_superfamily"/>
</dbReference>
<dbReference type="FunFam" id="3.30.565.10:FF:000010">
    <property type="entry name" value="Sensor histidine kinase RcsC"/>
    <property type="match status" value="1"/>
</dbReference>
<sequence length="1068" mass="119310">MTFFVLFVERLFLYKKLKQKSTWSFKLYVGLAHGALCVLIGQFSTQLAPGLSLNLRGIGLLLSMYVGGCFSFALTLASMLLGRFVLGGSLTLMQMSIAIGAAAVAALVLAKMRVREPWLRWLYGALSYLIIYGLSILVVYRPSLDTLIPYSCYQMMCAVVVALFLKFFYQDQQYKRQLQLVEQELQDMLRFQSGFSFKVIKPKDEFIYALVEGQLLAQLGWKSADFTGKSVREVTVFSKTLAEKLAANYEKVWHGEQRLMYEYDINGHTILVSLQPVNHDGTVSELIGSACDVTEHRAAQISMHARDEQYRTLVENSEDFICRFELDGTLAAVNSKFYRTYGFTEEQAIGQPLTMLVRMDPPELWESMFESAILERCTKQFSVHLLDPDQTRRAYNVTLSPLFGEGGREVEGMTCTIHDVTELKRREEVDQSNRAKMEFLARMSHEIRTPLNGIMGLSLLLQRTELTALQQDYLGKIDTSSQVLLATINDILDFSKLEAGKMPVEKVDFSLEASLQKVADLVSVMLDKNRLPFLFDTPVNLSAPVSGDPFRLEQVLTNLANNAVKFTEKGHLRLRVSLEEELPEGYIVRFAMEDTGIGIAKEELARLFMPFSQADTSTSRKYGGTGLGLVICQHLVQSMGGMLRVETAPGVGSCFSFSLLLEKAKAPQEKLPALDGVPLAGRRLRIASPVEVTAGHLAEMAASLQVQAELAADVQALLALHAEDEISGSYPDYVLLDLHEMNEDRWTAMLQAIDRSRTFIVAYTTLEGREWLLEEPAERQADAVLLKPAGRWMLQRTLAALAAVPLPEARPFVEREPAQTEKPAAVSKGSVLVAEDNEINQLVISKLLESLGYDVVMACNGEEVLALAETQAWRMILMDIHMPVMDGYEATQKLRQRKAMNRVPIVALTANVLMQDRLQLLKLGINDVLTKPVTAEQVAAMLDKWRDLSWLTETPGIGGAEMLRSLDHKVHIIEYLLEKFRQDYADFAEQLLPFLVEQDLVSARRKVHTLKGVAGNFYAKELVAEVLMLERELAGGIQMEACLAQAARVQQAIDVIVGGHARVAAAKE</sequence>
<dbReference type="InterPro" id="IPR000700">
    <property type="entry name" value="PAS-assoc_C"/>
</dbReference>
<comment type="catalytic activity">
    <reaction evidence="1">
        <text>ATP + protein L-histidine = ADP + protein N-phospho-L-histidine.</text>
        <dbReference type="EC" id="2.7.13.3"/>
    </reaction>
</comment>
<evidence type="ECO:0000256" key="18">
    <source>
        <dbReference type="SAM" id="Phobius"/>
    </source>
</evidence>
<feature type="domain" description="Histidine kinase" evidence="19">
    <location>
        <begin position="442"/>
        <end position="663"/>
    </location>
</feature>
<evidence type="ECO:0000259" key="20">
    <source>
        <dbReference type="PROSITE" id="PS50110"/>
    </source>
</evidence>
<dbReference type="Gene3D" id="3.30.450.20">
    <property type="entry name" value="PAS domain"/>
    <property type="match status" value="2"/>
</dbReference>
<dbReference type="PROSITE" id="PS50112">
    <property type="entry name" value="PAS"/>
    <property type="match status" value="1"/>
</dbReference>
<dbReference type="SUPFAM" id="SSF55874">
    <property type="entry name" value="ATPase domain of HSP90 chaperone/DNA topoisomerase II/histidine kinase"/>
    <property type="match status" value="1"/>
</dbReference>
<dbReference type="SMART" id="SM00387">
    <property type="entry name" value="HATPase_c"/>
    <property type="match status" value="1"/>
</dbReference>
<dbReference type="SMART" id="SM00388">
    <property type="entry name" value="HisKA"/>
    <property type="match status" value="1"/>
</dbReference>
<keyword evidence="7" id="KW-0808">Transferase</keyword>
<evidence type="ECO:0000313" key="24">
    <source>
        <dbReference type="EMBL" id="RTE11755.1"/>
    </source>
</evidence>
<dbReference type="InterPro" id="IPR005467">
    <property type="entry name" value="His_kinase_dom"/>
</dbReference>
<feature type="transmembrane region" description="Helical" evidence="18">
    <location>
        <begin position="84"/>
        <end position="109"/>
    </location>
</feature>
<dbReference type="PROSITE" id="PS50110">
    <property type="entry name" value="RESPONSE_REGULATORY"/>
    <property type="match status" value="2"/>
</dbReference>
<dbReference type="NCBIfam" id="TIGR00229">
    <property type="entry name" value="sensory_box"/>
    <property type="match status" value="1"/>
</dbReference>
<comment type="similarity">
    <text evidence="3">In the N-terminal section; belongs to the phytochrome family.</text>
</comment>
<dbReference type="GO" id="GO:0071555">
    <property type="term" value="P:cell wall organization"/>
    <property type="evidence" value="ECO:0007669"/>
    <property type="project" value="InterPro"/>
</dbReference>
<dbReference type="PANTHER" id="PTHR45339:SF1">
    <property type="entry name" value="HYBRID SIGNAL TRANSDUCTION HISTIDINE KINASE J"/>
    <property type="match status" value="1"/>
</dbReference>
<dbReference type="Pfam" id="PF00512">
    <property type="entry name" value="HisKA"/>
    <property type="match status" value="1"/>
</dbReference>
<evidence type="ECO:0000259" key="19">
    <source>
        <dbReference type="PROSITE" id="PS50109"/>
    </source>
</evidence>
<evidence type="ECO:0000313" key="25">
    <source>
        <dbReference type="Proteomes" id="UP000276128"/>
    </source>
</evidence>
<dbReference type="Pfam" id="PF01627">
    <property type="entry name" value="Hpt"/>
    <property type="match status" value="1"/>
</dbReference>
<feature type="domain" description="PAS" evidence="21">
    <location>
        <begin position="306"/>
        <end position="363"/>
    </location>
</feature>
<keyword evidence="10" id="KW-0418">Kinase</keyword>
<dbReference type="OrthoDB" id="9809348at2"/>
<dbReference type="InterPro" id="IPR036890">
    <property type="entry name" value="HATPase_C_sf"/>
</dbReference>
<keyword evidence="9" id="KW-0547">Nucleotide-binding</keyword>
<evidence type="ECO:0000256" key="15">
    <source>
        <dbReference type="ARBA" id="ARBA00074306"/>
    </source>
</evidence>
<evidence type="ECO:0000256" key="9">
    <source>
        <dbReference type="ARBA" id="ARBA00022741"/>
    </source>
</evidence>
<dbReference type="Proteomes" id="UP000276128">
    <property type="component" value="Unassembled WGS sequence"/>
</dbReference>
<dbReference type="AlphaFoldDB" id="A0A3S0BZI6"/>
<dbReference type="GO" id="GO:0000155">
    <property type="term" value="F:phosphorelay sensor kinase activity"/>
    <property type="evidence" value="ECO:0007669"/>
    <property type="project" value="InterPro"/>
</dbReference>
<comment type="caution">
    <text evidence="24">The sequence shown here is derived from an EMBL/GenBank/DDBJ whole genome shotgun (WGS) entry which is preliminary data.</text>
</comment>
<dbReference type="SMART" id="SM00091">
    <property type="entry name" value="PAS"/>
    <property type="match status" value="1"/>
</dbReference>
<gene>
    <name evidence="24" type="ORF">EJQ19_00135</name>
</gene>
<evidence type="ECO:0000256" key="17">
    <source>
        <dbReference type="PROSITE-ProRule" id="PRU00169"/>
    </source>
</evidence>
<evidence type="ECO:0000256" key="2">
    <source>
        <dbReference type="ARBA" id="ARBA00004651"/>
    </source>
</evidence>
<organism evidence="24 25">
    <name type="scientific">Paenibacillus whitsoniae</name>
    <dbReference type="NCBI Taxonomy" id="2496558"/>
    <lineage>
        <taxon>Bacteria</taxon>
        <taxon>Bacillati</taxon>
        <taxon>Bacillota</taxon>
        <taxon>Bacilli</taxon>
        <taxon>Bacillales</taxon>
        <taxon>Paenibacillaceae</taxon>
        <taxon>Paenibacillus</taxon>
    </lineage>
</organism>
<accession>A0A3S0BZI6</accession>
<dbReference type="InterPro" id="IPR036097">
    <property type="entry name" value="HisK_dim/P_sf"/>
</dbReference>
<dbReference type="InterPro" id="IPR003661">
    <property type="entry name" value="HisK_dim/P_dom"/>
</dbReference>
<evidence type="ECO:0000256" key="16">
    <source>
        <dbReference type="PROSITE-ProRule" id="PRU00110"/>
    </source>
</evidence>
<dbReference type="EC" id="2.7.13.3" evidence="4"/>
<dbReference type="Gene3D" id="3.30.565.10">
    <property type="entry name" value="Histidine kinase-like ATPase, C-terminal domain"/>
    <property type="match status" value="1"/>
</dbReference>
<dbReference type="SUPFAM" id="SSF52172">
    <property type="entry name" value="CheY-like"/>
    <property type="match status" value="2"/>
</dbReference>
<dbReference type="GO" id="GO:0005886">
    <property type="term" value="C:plasma membrane"/>
    <property type="evidence" value="ECO:0007669"/>
    <property type="project" value="UniProtKB-SubCell"/>
</dbReference>
<evidence type="ECO:0000256" key="8">
    <source>
        <dbReference type="ARBA" id="ARBA00022692"/>
    </source>
</evidence>
<dbReference type="Gene3D" id="1.20.120.160">
    <property type="entry name" value="HPT domain"/>
    <property type="match status" value="1"/>
</dbReference>
<dbReference type="PROSITE" id="PS50109">
    <property type="entry name" value="HIS_KIN"/>
    <property type="match status" value="1"/>
</dbReference>
<dbReference type="PROSITE" id="PS50894">
    <property type="entry name" value="HPT"/>
    <property type="match status" value="1"/>
</dbReference>
<dbReference type="InterPro" id="IPR008207">
    <property type="entry name" value="Sig_transdc_His_kin_Hpt_dom"/>
</dbReference>
<feature type="transmembrane region" description="Helical" evidence="18">
    <location>
        <begin position="147"/>
        <end position="169"/>
    </location>
</feature>
<keyword evidence="13" id="KW-0902">Two-component regulatory system</keyword>
<evidence type="ECO:0000256" key="1">
    <source>
        <dbReference type="ARBA" id="ARBA00000085"/>
    </source>
</evidence>
<name>A0A3S0BZI6_9BACL</name>
<evidence type="ECO:0000256" key="12">
    <source>
        <dbReference type="ARBA" id="ARBA00022989"/>
    </source>
</evidence>
<evidence type="ECO:0000259" key="23">
    <source>
        <dbReference type="PROSITE" id="PS50894"/>
    </source>
</evidence>
<feature type="transmembrane region" description="Helical" evidence="18">
    <location>
        <begin position="121"/>
        <end position="140"/>
    </location>
</feature>
<dbReference type="Gene3D" id="1.10.287.130">
    <property type="match status" value="1"/>
</dbReference>
<proteinExistence type="inferred from homology"/>
<evidence type="ECO:0000256" key="4">
    <source>
        <dbReference type="ARBA" id="ARBA00012438"/>
    </source>
</evidence>
<dbReference type="EMBL" id="RXHU01000002">
    <property type="protein sequence ID" value="RTE11755.1"/>
    <property type="molecule type" value="Genomic_DNA"/>
</dbReference>
<keyword evidence="5" id="KW-1003">Cell membrane</keyword>
<dbReference type="Pfam" id="PF02518">
    <property type="entry name" value="HATPase_c"/>
    <property type="match status" value="1"/>
</dbReference>
<dbReference type="SUPFAM" id="SSF47384">
    <property type="entry name" value="Homodimeric domain of signal transducing histidine kinase"/>
    <property type="match status" value="1"/>
</dbReference>
<evidence type="ECO:0000256" key="13">
    <source>
        <dbReference type="ARBA" id="ARBA00023012"/>
    </source>
</evidence>
<feature type="modified residue" description="Phosphohistidine" evidence="16">
    <location>
        <position position="1008"/>
    </location>
</feature>
<dbReference type="InterPro" id="IPR000014">
    <property type="entry name" value="PAS"/>
</dbReference>
<dbReference type="Pfam" id="PF00072">
    <property type="entry name" value="Response_reg"/>
    <property type="match status" value="1"/>
</dbReference>
<dbReference type="InterPro" id="IPR036641">
    <property type="entry name" value="HPT_dom_sf"/>
</dbReference>
<dbReference type="CDD" id="cd00130">
    <property type="entry name" value="PAS"/>
    <property type="match status" value="1"/>
</dbReference>
<dbReference type="CDD" id="cd17546">
    <property type="entry name" value="REC_hyHK_CKI1_RcsC-like"/>
    <property type="match status" value="1"/>
</dbReference>
<evidence type="ECO:0000256" key="10">
    <source>
        <dbReference type="ARBA" id="ARBA00022777"/>
    </source>
</evidence>
<dbReference type="PROSITE" id="PS50113">
    <property type="entry name" value="PAC"/>
    <property type="match status" value="1"/>
</dbReference>
<evidence type="ECO:0000256" key="5">
    <source>
        <dbReference type="ARBA" id="ARBA00022475"/>
    </source>
</evidence>
<dbReference type="Pfam" id="PF13426">
    <property type="entry name" value="PAS_9"/>
    <property type="match status" value="1"/>
</dbReference>
<feature type="modified residue" description="4-aspartylphosphate" evidence="17">
    <location>
        <position position="737"/>
    </location>
</feature>
<feature type="transmembrane region" description="Helical" evidence="18">
    <location>
        <begin position="57"/>
        <end position="77"/>
    </location>
</feature>
<dbReference type="InterPro" id="IPR003594">
    <property type="entry name" value="HATPase_dom"/>
</dbReference>
<protein>
    <recommendedName>
        <fullName evidence="15">Circadian input-output histidine kinase CikA</fullName>
        <ecNumber evidence="4">2.7.13.3</ecNumber>
    </recommendedName>
</protein>
<keyword evidence="11" id="KW-0067">ATP-binding</keyword>
<keyword evidence="25" id="KW-1185">Reference proteome</keyword>
<dbReference type="CDD" id="cd00082">
    <property type="entry name" value="HisKA"/>
    <property type="match status" value="1"/>
</dbReference>
<dbReference type="SUPFAM" id="SSF47226">
    <property type="entry name" value="Histidine-containing phosphotransfer domain, HPT domain"/>
    <property type="match status" value="1"/>
</dbReference>
<evidence type="ECO:0000256" key="14">
    <source>
        <dbReference type="ARBA" id="ARBA00023136"/>
    </source>
</evidence>
<dbReference type="InterPro" id="IPR004358">
    <property type="entry name" value="Sig_transdc_His_kin-like_C"/>
</dbReference>
<dbReference type="PANTHER" id="PTHR45339">
    <property type="entry name" value="HYBRID SIGNAL TRANSDUCTION HISTIDINE KINASE J"/>
    <property type="match status" value="1"/>
</dbReference>
<keyword evidence="8 18" id="KW-0812">Transmembrane</keyword>
<feature type="modified residue" description="4-aspartylphosphate" evidence="17">
    <location>
        <position position="879"/>
    </location>
</feature>
<dbReference type="Gene3D" id="3.40.50.2300">
    <property type="match status" value="1"/>
</dbReference>
<dbReference type="RefSeq" id="WP_126139185.1">
    <property type="nucleotide sequence ID" value="NZ_RXHU01000002.1"/>
</dbReference>
<evidence type="ECO:0000259" key="21">
    <source>
        <dbReference type="PROSITE" id="PS50112"/>
    </source>
</evidence>
<dbReference type="PRINTS" id="PR00344">
    <property type="entry name" value="BCTRLSENSOR"/>
</dbReference>
<reference evidence="24 25" key="1">
    <citation type="submission" date="2018-12" db="EMBL/GenBank/DDBJ databases">
        <title>Bacillus ochoae sp. nov., Paenibacillus whitsoniae sp. nov., Paenibacillus spiritus sp. nov. Isolated from the Mars Exploration Rover during spacecraft assembly.</title>
        <authorList>
            <person name="Seuylemezian A."/>
            <person name="Vaishampayan P."/>
        </authorList>
    </citation>
    <scope>NUCLEOTIDE SEQUENCE [LARGE SCALE GENOMIC DNA]</scope>
    <source>
        <strain evidence="24 25">MER 54</strain>
    </source>
</reference>
<comment type="subcellular location">
    <subcellularLocation>
        <location evidence="2">Cell membrane</location>
        <topology evidence="2">Multi-pass membrane protein</topology>
    </subcellularLocation>
</comment>
<dbReference type="GO" id="GO:0005524">
    <property type="term" value="F:ATP binding"/>
    <property type="evidence" value="ECO:0007669"/>
    <property type="project" value="UniProtKB-KW"/>
</dbReference>
<feature type="domain" description="HPt" evidence="23">
    <location>
        <begin position="969"/>
        <end position="1068"/>
    </location>
</feature>
<feature type="domain" description="Response regulatory" evidence="20">
    <location>
        <begin position="683"/>
        <end position="802"/>
    </location>
</feature>
<evidence type="ECO:0000256" key="11">
    <source>
        <dbReference type="ARBA" id="ARBA00022840"/>
    </source>
</evidence>
<evidence type="ECO:0000259" key="22">
    <source>
        <dbReference type="PROSITE" id="PS50113"/>
    </source>
</evidence>
<dbReference type="SUPFAM" id="SSF55785">
    <property type="entry name" value="PYP-like sensor domain (PAS domain)"/>
    <property type="match status" value="1"/>
</dbReference>
<keyword evidence="14 18" id="KW-0472">Membrane</keyword>
<feature type="domain" description="Response regulatory" evidence="20">
    <location>
        <begin position="830"/>
        <end position="946"/>
    </location>
</feature>
<keyword evidence="12 18" id="KW-1133">Transmembrane helix</keyword>
<keyword evidence="6 17" id="KW-0597">Phosphoprotein</keyword>
<dbReference type="InterPro" id="IPR001789">
    <property type="entry name" value="Sig_transdc_resp-reg_receiver"/>
</dbReference>
<evidence type="ECO:0000256" key="3">
    <source>
        <dbReference type="ARBA" id="ARBA00006402"/>
    </source>
</evidence>
<dbReference type="SMART" id="SM00448">
    <property type="entry name" value="REC"/>
    <property type="match status" value="1"/>
</dbReference>
<feature type="transmembrane region" description="Helical" evidence="18">
    <location>
        <begin position="25"/>
        <end position="45"/>
    </location>
</feature>
<evidence type="ECO:0000256" key="7">
    <source>
        <dbReference type="ARBA" id="ARBA00022679"/>
    </source>
</evidence>